<reference evidence="1" key="1">
    <citation type="submission" date="2022-04" db="EMBL/GenBank/DDBJ databases">
        <title>Jade perch genome.</title>
        <authorList>
            <person name="Chao B."/>
        </authorList>
    </citation>
    <scope>NUCLEOTIDE SEQUENCE</scope>
    <source>
        <strain evidence="1">CB-2022</strain>
    </source>
</reference>
<accession>A0ACB8XCF2</accession>
<evidence type="ECO:0000313" key="1">
    <source>
        <dbReference type="EMBL" id="KAI3377684.1"/>
    </source>
</evidence>
<organism evidence="1 2">
    <name type="scientific">Scortum barcoo</name>
    <name type="common">barcoo grunter</name>
    <dbReference type="NCBI Taxonomy" id="214431"/>
    <lineage>
        <taxon>Eukaryota</taxon>
        <taxon>Metazoa</taxon>
        <taxon>Chordata</taxon>
        <taxon>Craniata</taxon>
        <taxon>Vertebrata</taxon>
        <taxon>Euteleostomi</taxon>
        <taxon>Actinopterygii</taxon>
        <taxon>Neopterygii</taxon>
        <taxon>Teleostei</taxon>
        <taxon>Neoteleostei</taxon>
        <taxon>Acanthomorphata</taxon>
        <taxon>Eupercaria</taxon>
        <taxon>Centrarchiformes</taxon>
        <taxon>Terapontoidei</taxon>
        <taxon>Terapontidae</taxon>
        <taxon>Scortum</taxon>
    </lineage>
</organism>
<proteinExistence type="predicted"/>
<dbReference type="EMBL" id="CM041531">
    <property type="protein sequence ID" value="KAI3377684.1"/>
    <property type="molecule type" value="Genomic_DNA"/>
</dbReference>
<keyword evidence="2" id="KW-1185">Reference proteome</keyword>
<evidence type="ECO:0000313" key="2">
    <source>
        <dbReference type="Proteomes" id="UP000831701"/>
    </source>
</evidence>
<gene>
    <name evidence="1" type="ORF">L3Q82_008840</name>
</gene>
<sequence>YGERPLKLVLKVSGNEVTTGSSSLDTFYDEQPADHDKPKDKKKKKKKDKERSLGSPEEDKGKKKMTKKKKGQDTDGDDDREQSRTPIRSELDKLEGSVTFDSCSHSHFVLEPSLMFSYLSVAEKEQTPLQEALNQLIRQLQRKDPSAFFSFPVTDLIAPGYSSVIKRPMDFSTMKDKVKKDCYQSLDELKVDFRIMCENAMIYNKPETIYHKAARKLLHSGMKILSQERLDSLKQSIEFMSDLDPSAKQPGKSEEQGGTNLDVKGEGPTDTSEGSQTPSTPRQDKDSKDEAAKAEKELEEIRKVIEESGGKLSNRVLQCDLEFARRKSDGSTTLAILNPADLSAGDAGYCPVKLGMMSNRLQSGVNTLQGFREDKRNRITPVSYINYGPFTSYAPTYDSSFANISKEDSDLIYASFGEESSLQGPDSLSEFLAKSDEYTYKLADNLLDAMTNGEHLRALREAEPQVEEATNTQEDKDDMEVRVGINLELMSDKNLSSVTNCFCSVCVNIAGACLQLRAVDAWKKEHFSSKPSGAPHSLLAAGELGEAPCFLSVPAGRVAESLLRLAEKTKKIAETEASNCNRLDFLYSAAGLQMAQELSGEALHFQQKLDETTKLLRDLQDAQKERLSAKQPPNMICLLAPTAKELELAEKVTGNLTELTGQVAPCDVSSVYGIRRAMGIAAPPEPPEPFIDLTTVQEMAEPMETMSRCQDTVPVVAV</sequence>
<name>A0ACB8XCF2_9TELE</name>
<protein>
    <submittedName>
        <fullName evidence="1">Uncharacterized protein</fullName>
    </submittedName>
</protein>
<feature type="non-terminal residue" evidence="1">
    <location>
        <position position="1"/>
    </location>
</feature>
<dbReference type="Proteomes" id="UP000831701">
    <property type="component" value="Chromosome 1"/>
</dbReference>
<comment type="caution">
    <text evidence="1">The sequence shown here is derived from an EMBL/GenBank/DDBJ whole genome shotgun (WGS) entry which is preliminary data.</text>
</comment>